<dbReference type="STRING" id="743788.S8EBZ5"/>
<proteinExistence type="predicted"/>
<dbReference type="InterPro" id="IPR032675">
    <property type="entry name" value="LRR_dom_sf"/>
</dbReference>
<keyword evidence="2" id="KW-1185">Reference proteome</keyword>
<dbReference type="SUPFAM" id="SSF52047">
    <property type="entry name" value="RNI-like"/>
    <property type="match status" value="1"/>
</dbReference>
<sequence>MLSRRYIPQELCDEIIDHVWDDMPTLLACATTCRSWVWRSQKNIFRVVSVNNATRFGRFTRLAKSKKRLASYVRVLTLAKARRYKTKMDREWPELLSQLPHIEELTIGRWLDLFPMDSAVRRGLPRYLKHVRVLRIADSFVGSGVDFARLLAACPKMRRLELDNARMWPAPSGDHDDAPKLSGIPELLDTLALSPNHTSGPMLRFLISSPLATSLRKLELELVTPLVFRDCEPFLRATSDTLEELVLSVTGNKVSRRRIAYYVSIPLMKRLRRLHLRAKMADPKEPVPRRYEWMPPFLRMFDTWQEKGSLREVVLSWRTSDLSSMTPLPPWQSFDNALTSLAKRFANLDISLNLLDDTGIEKHLIYMLPFGLQLFPSLQNQQTTLLVNMGRSWHHHDIFGGCLGIPEQFTFKYPQPDIKTART</sequence>
<dbReference type="EMBL" id="KE504137">
    <property type="protein sequence ID" value="EPT02158.1"/>
    <property type="molecule type" value="Genomic_DNA"/>
</dbReference>
<dbReference type="InParanoid" id="S8EBZ5"/>
<dbReference type="OrthoDB" id="2921803at2759"/>
<evidence type="ECO:0000313" key="2">
    <source>
        <dbReference type="Proteomes" id="UP000015241"/>
    </source>
</evidence>
<dbReference type="Gene3D" id="3.80.10.10">
    <property type="entry name" value="Ribonuclease Inhibitor"/>
    <property type="match status" value="1"/>
</dbReference>
<dbReference type="AlphaFoldDB" id="S8EBZ5"/>
<evidence type="ECO:0008006" key="3">
    <source>
        <dbReference type="Google" id="ProtNLM"/>
    </source>
</evidence>
<name>S8EBZ5_FOMSC</name>
<evidence type="ECO:0000313" key="1">
    <source>
        <dbReference type="EMBL" id="EPT02158.1"/>
    </source>
</evidence>
<accession>S8EBZ5</accession>
<protein>
    <recommendedName>
        <fullName evidence="3">F-box domain-containing protein</fullName>
    </recommendedName>
</protein>
<dbReference type="eggNOG" id="ENOG502R0NM">
    <property type="taxonomic scope" value="Eukaryota"/>
</dbReference>
<organism evidence="1 2">
    <name type="scientific">Fomitopsis schrenkii</name>
    <name type="common">Brown rot fungus</name>
    <dbReference type="NCBI Taxonomy" id="2126942"/>
    <lineage>
        <taxon>Eukaryota</taxon>
        <taxon>Fungi</taxon>
        <taxon>Dikarya</taxon>
        <taxon>Basidiomycota</taxon>
        <taxon>Agaricomycotina</taxon>
        <taxon>Agaricomycetes</taxon>
        <taxon>Polyporales</taxon>
        <taxon>Fomitopsis</taxon>
    </lineage>
</organism>
<dbReference type="HOGENOM" id="CLU_612691_0_0_1"/>
<reference evidence="1 2" key="1">
    <citation type="journal article" date="2012" name="Science">
        <title>The Paleozoic origin of enzymatic lignin decomposition reconstructed from 31 fungal genomes.</title>
        <authorList>
            <person name="Floudas D."/>
            <person name="Binder M."/>
            <person name="Riley R."/>
            <person name="Barry K."/>
            <person name="Blanchette R.A."/>
            <person name="Henrissat B."/>
            <person name="Martinez A.T."/>
            <person name="Otillar R."/>
            <person name="Spatafora J.W."/>
            <person name="Yadav J.S."/>
            <person name="Aerts A."/>
            <person name="Benoit I."/>
            <person name="Boyd A."/>
            <person name="Carlson A."/>
            <person name="Copeland A."/>
            <person name="Coutinho P.M."/>
            <person name="de Vries R.P."/>
            <person name="Ferreira P."/>
            <person name="Findley K."/>
            <person name="Foster B."/>
            <person name="Gaskell J."/>
            <person name="Glotzer D."/>
            <person name="Gorecki P."/>
            <person name="Heitman J."/>
            <person name="Hesse C."/>
            <person name="Hori C."/>
            <person name="Igarashi K."/>
            <person name="Jurgens J.A."/>
            <person name="Kallen N."/>
            <person name="Kersten P."/>
            <person name="Kohler A."/>
            <person name="Kuees U."/>
            <person name="Kumar T.K.A."/>
            <person name="Kuo A."/>
            <person name="LaButti K."/>
            <person name="Larrondo L.F."/>
            <person name="Lindquist E."/>
            <person name="Ling A."/>
            <person name="Lombard V."/>
            <person name="Lucas S."/>
            <person name="Lundell T."/>
            <person name="Martin R."/>
            <person name="McLaughlin D.J."/>
            <person name="Morgenstern I."/>
            <person name="Morin E."/>
            <person name="Murat C."/>
            <person name="Nagy L.G."/>
            <person name="Nolan M."/>
            <person name="Ohm R.A."/>
            <person name="Patyshakuliyeva A."/>
            <person name="Rokas A."/>
            <person name="Ruiz-Duenas F.J."/>
            <person name="Sabat G."/>
            <person name="Salamov A."/>
            <person name="Samejima M."/>
            <person name="Schmutz J."/>
            <person name="Slot J.C."/>
            <person name="St John F."/>
            <person name="Stenlid J."/>
            <person name="Sun H."/>
            <person name="Sun S."/>
            <person name="Syed K."/>
            <person name="Tsang A."/>
            <person name="Wiebenga A."/>
            <person name="Young D."/>
            <person name="Pisabarro A."/>
            <person name="Eastwood D.C."/>
            <person name="Martin F."/>
            <person name="Cullen D."/>
            <person name="Grigoriev I.V."/>
            <person name="Hibbett D.S."/>
        </authorList>
    </citation>
    <scope>NUCLEOTIDE SEQUENCE</scope>
    <source>
        <strain evidence="2">FP-58527</strain>
    </source>
</reference>
<gene>
    <name evidence="1" type="ORF">FOMPIDRAFT_88818</name>
</gene>
<dbReference type="Proteomes" id="UP000015241">
    <property type="component" value="Unassembled WGS sequence"/>
</dbReference>